<name>A0ABV7VQ55_9GAMM</name>
<dbReference type="InterPro" id="IPR052026">
    <property type="entry name" value="ExeA_AAA_ATPase_DNA-bind"/>
</dbReference>
<feature type="domain" description="ORC1/DEAH AAA+ ATPase" evidence="1">
    <location>
        <begin position="50"/>
        <end position="180"/>
    </location>
</feature>
<reference evidence="3" key="1">
    <citation type="journal article" date="2019" name="Int. J. Syst. Evol. Microbiol.">
        <title>The Global Catalogue of Microorganisms (GCM) 10K type strain sequencing project: providing services to taxonomists for standard genome sequencing and annotation.</title>
        <authorList>
            <consortium name="The Broad Institute Genomics Platform"/>
            <consortium name="The Broad Institute Genome Sequencing Center for Infectious Disease"/>
            <person name="Wu L."/>
            <person name="Ma J."/>
        </authorList>
    </citation>
    <scope>NUCLEOTIDE SEQUENCE [LARGE SCALE GENOMIC DNA]</scope>
    <source>
        <strain evidence="3">KCTC 42424</strain>
    </source>
</reference>
<evidence type="ECO:0000313" key="2">
    <source>
        <dbReference type="EMBL" id="MFC3678691.1"/>
    </source>
</evidence>
<dbReference type="PANTHER" id="PTHR35894">
    <property type="entry name" value="GENERAL SECRETION PATHWAY PROTEIN A-RELATED"/>
    <property type="match status" value="1"/>
</dbReference>
<accession>A0ABV7VQ55</accession>
<dbReference type="Pfam" id="PF13401">
    <property type="entry name" value="AAA_22"/>
    <property type="match status" value="1"/>
</dbReference>
<proteinExistence type="predicted"/>
<gene>
    <name evidence="2" type="ORF">ACFOMG_01030</name>
</gene>
<evidence type="ECO:0000259" key="1">
    <source>
        <dbReference type="Pfam" id="PF13401"/>
    </source>
</evidence>
<sequence>MMEALQLADACSRYYGLARTPFGLTPDTGFYVDLPSQQQAFSMLQFALASGEGFIKVSGEVGTGKTLLCRRLLNSLEQQGVRTAYIPNPAVDTEALWHLIAAEFELDASTLDQTRLRAAVEQFLLTQAQRQQAVVLIIDEAQSMPDNTLEALRLISNLETEQQKLIQIVLFGQPELDEKLAQPHLRQLYQRITSSARLKPLTDHNSLALYLQQRMCLAGYTGLPAFSHKAIRRLWQATRGVPRLVNIIANKALLVGYGAGVRQLEAQHIELAIADTEFACPPDKRLPGWPYLLIVIVIALVCL</sequence>
<organism evidence="2 3">
    <name type="scientific">Bacterioplanoides pacificum</name>
    <dbReference type="NCBI Taxonomy" id="1171596"/>
    <lineage>
        <taxon>Bacteria</taxon>
        <taxon>Pseudomonadati</taxon>
        <taxon>Pseudomonadota</taxon>
        <taxon>Gammaproteobacteria</taxon>
        <taxon>Oceanospirillales</taxon>
        <taxon>Oceanospirillaceae</taxon>
        <taxon>Bacterioplanoides</taxon>
    </lineage>
</organism>
<dbReference type="PANTHER" id="PTHR35894:SF7">
    <property type="entry name" value="GENERAL SECRETION PATHWAY PROTEIN A-RELATED"/>
    <property type="match status" value="1"/>
</dbReference>
<keyword evidence="3" id="KW-1185">Reference proteome</keyword>
<dbReference type="Proteomes" id="UP001595722">
    <property type="component" value="Unassembled WGS sequence"/>
</dbReference>
<comment type="caution">
    <text evidence="2">The sequence shown here is derived from an EMBL/GenBank/DDBJ whole genome shotgun (WGS) entry which is preliminary data.</text>
</comment>
<evidence type="ECO:0000313" key="3">
    <source>
        <dbReference type="Proteomes" id="UP001595722"/>
    </source>
</evidence>
<dbReference type="InterPro" id="IPR049945">
    <property type="entry name" value="AAA_22"/>
</dbReference>
<dbReference type="InterPro" id="IPR027417">
    <property type="entry name" value="P-loop_NTPase"/>
</dbReference>
<dbReference type="SUPFAM" id="SSF52540">
    <property type="entry name" value="P-loop containing nucleoside triphosphate hydrolases"/>
    <property type="match status" value="1"/>
</dbReference>
<protein>
    <submittedName>
        <fullName evidence="2">ExeA family protein</fullName>
    </submittedName>
</protein>
<dbReference type="CDD" id="cd00009">
    <property type="entry name" value="AAA"/>
    <property type="match status" value="1"/>
</dbReference>
<dbReference type="EMBL" id="JBHRYB010000001">
    <property type="protein sequence ID" value="MFC3678691.1"/>
    <property type="molecule type" value="Genomic_DNA"/>
</dbReference>
<dbReference type="Gene3D" id="3.40.50.300">
    <property type="entry name" value="P-loop containing nucleotide triphosphate hydrolases"/>
    <property type="match status" value="1"/>
</dbReference>